<feature type="transmembrane region" description="Helical" evidence="7">
    <location>
        <begin position="201"/>
        <end position="223"/>
    </location>
</feature>
<feature type="transmembrane region" description="Helical" evidence="7">
    <location>
        <begin position="124"/>
        <end position="143"/>
    </location>
</feature>
<evidence type="ECO:0000256" key="7">
    <source>
        <dbReference type="SAM" id="Phobius"/>
    </source>
</evidence>
<keyword evidence="2" id="KW-1003">Cell membrane</keyword>
<comment type="subcellular location">
    <subcellularLocation>
        <location evidence="1">Cell membrane</location>
        <topology evidence="1">Multi-pass membrane protein</topology>
    </subcellularLocation>
</comment>
<evidence type="ECO:0000256" key="4">
    <source>
        <dbReference type="ARBA" id="ARBA00022989"/>
    </source>
</evidence>
<feature type="transmembrane region" description="Helical" evidence="7">
    <location>
        <begin position="149"/>
        <end position="168"/>
    </location>
</feature>
<evidence type="ECO:0000313" key="9">
    <source>
        <dbReference type="EMBL" id="AZS39127.1"/>
    </source>
</evidence>
<proteinExistence type="inferred from homology"/>
<organism evidence="9 10">
    <name type="scientific">Microbacterium oxydans</name>
    <dbReference type="NCBI Taxonomy" id="82380"/>
    <lineage>
        <taxon>Bacteria</taxon>
        <taxon>Bacillati</taxon>
        <taxon>Actinomycetota</taxon>
        <taxon>Actinomycetes</taxon>
        <taxon>Micrococcales</taxon>
        <taxon>Microbacteriaceae</taxon>
        <taxon>Microbacterium</taxon>
    </lineage>
</organism>
<sequence>MLLTVRRSCDPIQSQIAGIGDGVDIRRRFPDIPVDARWATLSRPVVALPDAPTGTTSVEVMRIPAAIRASQRSPLLQVVKSAAATIAAWLIAGWVFPAQLPVFAAIAALLVVQPSVNQSLSKALERSIGVIAGVVIAVALGLLLGSPSWIVLLAIVVAMLVAWIFRASPGTGNQVAISAMLVLALGSSSPEYAFARIVETLIGVVIGIVVNALIVPPVLVAPARRDVGLLGRELAASLDRLADAMPEPQTPARLQELMLEVRLLRPMKEAAEAAIAAGEESLTLNPRRSTHRADLRELRALLDRLSPIVTQTIGMTRAYFDHYDDTIGEEPAVTAIAEQLRRAGHDVRLAVQIAEALPEPDDMTSAIPALTAPLVIRPPSSQHWILIGSLMEDLRRIRGELVDED</sequence>
<evidence type="ECO:0000313" key="10">
    <source>
        <dbReference type="Proteomes" id="UP000274841"/>
    </source>
</evidence>
<keyword evidence="5 7" id="KW-0472">Membrane</keyword>
<evidence type="ECO:0000256" key="1">
    <source>
        <dbReference type="ARBA" id="ARBA00004651"/>
    </source>
</evidence>
<dbReference type="EMBL" id="CP031422">
    <property type="protein sequence ID" value="AZS39127.1"/>
    <property type="molecule type" value="Genomic_DNA"/>
</dbReference>
<dbReference type="PANTHER" id="PTHR30509">
    <property type="entry name" value="P-HYDROXYBENZOIC ACID EFFLUX PUMP SUBUNIT-RELATED"/>
    <property type="match status" value="1"/>
</dbReference>
<dbReference type="PANTHER" id="PTHR30509:SF9">
    <property type="entry name" value="MULTIDRUG RESISTANCE PROTEIN MDTO"/>
    <property type="match status" value="1"/>
</dbReference>
<evidence type="ECO:0000256" key="3">
    <source>
        <dbReference type="ARBA" id="ARBA00022692"/>
    </source>
</evidence>
<evidence type="ECO:0000256" key="5">
    <source>
        <dbReference type="ARBA" id="ARBA00023136"/>
    </source>
</evidence>
<evidence type="ECO:0000256" key="6">
    <source>
        <dbReference type="ARBA" id="ARBA00043993"/>
    </source>
</evidence>
<feature type="transmembrane region" description="Helical" evidence="7">
    <location>
        <begin position="175"/>
        <end position="195"/>
    </location>
</feature>
<keyword evidence="4 7" id="KW-1133">Transmembrane helix</keyword>
<protein>
    <recommendedName>
        <fullName evidence="8">Integral membrane bound transporter domain-containing protein</fullName>
    </recommendedName>
</protein>
<comment type="similarity">
    <text evidence="6">Belongs to the YccS/YhfK family.</text>
</comment>
<dbReference type="KEGG" id="moy:CVS54_00427"/>
<reference evidence="9 10" key="1">
    <citation type="submission" date="2018-08" db="EMBL/GenBank/DDBJ databases">
        <title>Microbacterium oxydans strain HG3.</title>
        <authorList>
            <person name="ORTET P."/>
        </authorList>
    </citation>
    <scope>NUCLEOTIDE SEQUENCE [LARGE SCALE GENOMIC DNA]</scope>
    <source>
        <strain evidence="9 10">HG3</strain>
    </source>
</reference>
<name>A0A3Q9J1T5_9MICO</name>
<accession>A0A3Q9J1T5</accession>
<feature type="transmembrane region" description="Helical" evidence="7">
    <location>
        <begin position="86"/>
        <end position="112"/>
    </location>
</feature>
<dbReference type="Pfam" id="PF13515">
    <property type="entry name" value="FUSC_2"/>
    <property type="match status" value="1"/>
</dbReference>
<evidence type="ECO:0000259" key="8">
    <source>
        <dbReference type="Pfam" id="PF13515"/>
    </source>
</evidence>
<evidence type="ECO:0000256" key="2">
    <source>
        <dbReference type="ARBA" id="ARBA00022475"/>
    </source>
</evidence>
<feature type="domain" description="Integral membrane bound transporter" evidence="8">
    <location>
        <begin position="88"/>
        <end position="210"/>
    </location>
</feature>
<dbReference type="InterPro" id="IPR049453">
    <property type="entry name" value="Memb_transporter_dom"/>
</dbReference>
<keyword evidence="3 7" id="KW-0812">Transmembrane</keyword>
<gene>
    <name evidence="9" type="ORF">CVS54_00427</name>
</gene>
<dbReference type="Proteomes" id="UP000274841">
    <property type="component" value="Chromosome"/>
</dbReference>
<dbReference type="GO" id="GO:0005886">
    <property type="term" value="C:plasma membrane"/>
    <property type="evidence" value="ECO:0007669"/>
    <property type="project" value="UniProtKB-SubCell"/>
</dbReference>
<dbReference type="AlphaFoldDB" id="A0A3Q9J1T5"/>